<dbReference type="InterPro" id="IPR006909">
    <property type="entry name" value="Rad21/Rec8_C_eu"/>
</dbReference>
<dbReference type="InterPro" id="IPR039781">
    <property type="entry name" value="Rad21/Rec8-like"/>
</dbReference>
<evidence type="ECO:0000259" key="7">
    <source>
        <dbReference type="Pfam" id="PF04825"/>
    </source>
</evidence>
<reference evidence="8" key="2">
    <citation type="submission" date="2025-08" db="UniProtKB">
        <authorList>
            <consortium name="Ensembl"/>
        </authorList>
    </citation>
    <scope>IDENTIFICATION</scope>
</reference>
<dbReference type="InterPro" id="IPR036390">
    <property type="entry name" value="WH_DNA-bd_sf"/>
</dbReference>
<dbReference type="PANTHER" id="PTHR12585">
    <property type="entry name" value="SCC1 / RAD21 FAMILY MEMBER"/>
    <property type="match status" value="1"/>
</dbReference>
<feature type="region of interest" description="Disordered" evidence="5">
    <location>
        <begin position="295"/>
        <end position="330"/>
    </location>
</feature>
<evidence type="ECO:0000313" key="9">
    <source>
        <dbReference type="Proteomes" id="UP000007635"/>
    </source>
</evidence>
<feature type="domain" description="Rad21/Rec8-like protein C-terminal eukaryotic" evidence="6">
    <location>
        <begin position="520"/>
        <end position="569"/>
    </location>
</feature>
<keyword evidence="4" id="KW-0539">Nucleus</keyword>
<dbReference type="Proteomes" id="UP000007635">
    <property type="component" value="Chromosome XXI"/>
</dbReference>
<dbReference type="Pfam" id="PF04824">
    <property type="entry name" value="Rad21_Rec8"/>
    <property type="match status" value="1"/>
</dbReference>
<dbReference type="SUPFAM" id="SSF46785">
    <property type="entry name" value="Winged helix' DNA-binding domain"/>
    <property type="match status" value="1"/>
</dbReference>
<name>A0AAQ4Q1M5_GASAC</name>
<dbReference type="GO" id="GO:0003682">
    <property type="term" value="F:chromatin binding"/>
    <property type="evidence" value="ECO:0007669"/>
    <property type="project" value="TreeGrafter"/>
</dbReference>
<dbReference type="GeneTree" id="ENSGT00390000011379"/>
<dbReference type="InterPro" id="IPR023093">
    <property type="entry name" value="ScpA-like_C"/>
</dbReference>
<dbReference type="PANTHER" id="PTHR12585:SF27">
    <property type="entry name" value="MEIOTIC RECOMBINATION PROTEIN REC8 HOMOLOG"/>
    <property type="match status" value="1"/>
</dbReference>
<evidence type="ECO:0000256" key="2">
    <source>
        <dbReference type="ARBA" id="ARBA00009870"/>
    </source>
</evidence>
<reference evidence="8" key="3">
    <citation type="submission" date="2025-09" db="UniProtKB">
        <authorList>
            <consortium name="Ensembl"/>
        </authorList>
    </citation>
    <scope>IDENTIFICATION</scope>
</reference>
<organism evidence="8 9">
    <name type="scientific">Gasterosteus aculeatus aculeatus</name>
    <name type="common">three-spined stickleback</name>
    <dbReference type="NCBI Taxonomy" id="481459"/>
    <lineage>
        <taxon>Eukaryota</taxon>
        <taxon>Metazoa</taxon>
        <taxon>Chordata</taxon>
        <taxon>Craniata</taxon>
        <taxon>Vertebrata</taxon>
        <taxon>Euteleostomi</taxon>
        <taxon>Actinopterygii</taxon>
        <taxon>Neopterygii</taxon>
        <taxon>Teleostei</taxon>
        <taxon>Neoteleostei</taxon>
        <taxon>Acanthomorphata</taxon>
        <taxon>Eupercaria</taxon>
        <taxon>Perciformes</taxon>
        <taxon>Cottioidei</taxon>
        <taxon>Gasterosteales</taxon>
        <taxon>Gasterosteidae</taxon>
        <taxon>Gasterosteus</taxon>
    </lineage>
</organism>
<evidence type="ECO:0000256" key="1">
    <source>
        <dbReference type="ARBA" id="ARBA00004123"/>
    </source>
</evidence>
<evidence type="ECO:0000256" key="3">
    <source>
        <dbReference type="ARBA" id="ARBA00022829"/>
    </source>
</evidence>
<feature type="compositionally biased region" description="Polar residues" evidence="5">
    <location>
        <begin position="438"/>
        <end position="454"/>
    </location>
</feature>
<comment type="subcellular location">
    <subcellularLocation>
        <location evidence="1">Nucleus</location>
    </subcellularLocation>
</comment>
<dbReference type="GO" id="GO:0005634">
    <property type="term" value="C:nucleus"/>
    <property type="evidence" value="ECO:0007669"/>
    <property type="project" value="UniProtKB-SubCell"/>
</dbReference>
<accession>A0AAQ4Q1M5</accession>
<evidence type="ECO:0000256" key="5">
    <source>
        <dbReference type="SAM" id="MobiDB-lite"/>
    </source>
</evidence>
<dbReference type="GO" id="GO:0007059">
    <property type="term" value="P:chromosome segregation"/>
    <property type="evidence" value="ECO:0007669"/>
    <property type="project" value="UniProtKB-KW"/>
</dbReference>
<dbReference type="AlphaFoldDB" id="A0AAQ4Q1M5"/>
<feature type="domain" description="Rad21/Rec8-like protein N-terminal" evidence="7">
    <location>
        <begin position="16"/>
        <end position="115"/>
    </location>
</feature>
<feature type="compositionally biased region" description="Basic and acidic residues" evidence="5">
    <location>
        <begin position="235"/>
        <end position="246"/>
    </location>
</feature>
<evidence type="ECO:0000313" key="8">
    <source>
        <dbReference type="Ensembl" id="ENSGACP00000044041.1"/>
    </source>
</evidence>
<dbReference type="Gene3D" id="1.10.10.580">
    <property type="entry name" value="Structural maintenance of chromosome 1. Chain E"/>
    <property type="match status" value="1"/>
</dbReference>
<sequence>MFHRKLWSGVALFCGAPLYGLWLAATRGILVDRRELLKVNIRRTCGDILDYVTAQVPPPQPHQARPRFSLYLTCQLQYGVVVVFHRQCGFLLGEVQQTIDRLMHCKRCISIDVAESDRLTLDVPDSMHMMDEAEGAQDPFFGLMESHQLPSPYKMHQQMSGFEAAGSQRSLVPSRHGTPDVSGFRSLPGDISLKEKEQFVITAAERDFEGVDLPEATAREIDLLMDQTEHFCTEVKQTDGSERQREGATSSFDQLKDTVTAAGRDSVWLLDQDSAHPAEGPQAAVALEMTLRHVAMPTPPCGESGKGGDSESPNQETAAPPPRKPGGGLRRQLVFADPQVQISEGAMKEQIENRLAETLGLSEVLLDVHALTQRPPPAQLFAAPCGSLLNTDLQSLWKQSASLTALHGHSGGLWGEEEESQRDREILRTERKRRQSSVREISSESGLQPVDSSSVILDMSKEDKSISDVMTPVSKWSPQEEALLRMEPIEEENVEMPEAQTDQEARDMLRWICSSLQSSAEITFDSLVPPEADRTTAAHTLHTLLELLSARQVTVRQSTPFSDITINPARPMMTA</sequence>
<protein>
    <submittedName>
        <fullName evidence="8">REC8 meiotic recombination protein b</fullName>
    </submittedName>
</protein>
<reference evidence="8 9" key="1">
    <citation type="journal article" date="2021" name="G3 (Bethesda)">
        <title>Improved contiguity of the threespine stickleback genome using long-read sequencing.</title>
        <authorList>
            <person name="Nath S."/>
            <person name="Shaw D.E."/>
            <person name="White M.A."/>
        </authorList>
    </citation>
    <scope>NUCLEOTIDE SEQUENCE [LARGE SCALE GENOMIC DNA]</scope>
    <source>
        <strain evidence="8 9">Lake Benthic</strain>
    </source>
</reference>
<evidence type="ECO:0000256" key="4">
    <source>
        <dbReference type="ARBA" id="ARBA00023242"/>
    </source>
</evidence>
<dbReference type="Ensembl" id="ENSGACT00000083331.1">
    <property type="protein sequence ID" value="ENSGACP00000044041.1"/>
    <property type="gene ID" value="ENSGACG00000028914.1"/>
</dbReference>
<dbReference type="GO" id="GO:0030893">
    <property type="term" value="C:meiotic cohesin complex"/>
    <property type="evidence" value="ECO:0007669"/>
    <property type="project" value="TreeGrafter"/>
</dbReference>
<feature type="region of interest" description="Disordered" evidence="5">
    <location>
        <begin position="408"/>
        <end position="454"/>
    </location>
</feature>
<keyword evidence="3" id="KW-0159">Chromosome partition</keyword>
<dbReference type="InterPro" id="IPR006910">
    <property type="entry name" value="Rad21_Rec8_N"/>
</dbReference>
<feature type="region of interest" description="Disordered" evidence="5">
    <location>
        <begin position="235"/>
        <end position="256"/>
    </location>
</feature>
<keyword evidence="9" id="KW-1185">Reference proteome</keyword>
<comment type="similarity">
    <text evidence="2">Belongs to the rad21 family.</text>
</comment>
<evidence type="ECO:0000259" key="6">
    <source>
        <dbReference type="Pfam" id="PF04824"/>
    </source>
</evidence>
<dbReference type="GO" id="GO:0051177">
    <property type="term" value="P:meiotic sister chromatid cohesion"/>
    <property type="evidence" value="ECO:0007669"/>
    <property type="project" value="TreeGrafter"/>
</dbReference>
<dbReference type="GO" id="GO:0006302">
    <property type="term" value="P:double-strand break repair"/>
    <property type="evidence" value="ECO:0007669"/>
    <property type="project" value="TreeGrafter"/>
</dbReference>
<dbReference type="Pfam" id="PF04825">
    <property type="entry name" value="Rad21_Rec8_N"/>
    <property type="match status" value="1"/>
</dbReference>
<proteinExistence type="inferred from homology"/>